<dbReference type="RefSeq" id="WP_334483050.1">
    <property type="nucleotide sequence ID" value="NZ_JAZHRV010000001.1"/>
</dbReference>
<sequence>MTLYKWSKTAASNATADPSINWQEGQAPSSVNDSGRAMMASIAKHRDDIAGAIVTGGTATAYTVSSYGVFETLARLDGQIIAFTPHATNGATVTLNVDSLGAMPLRSAPSTELLAGTLIQGTPYVALYNSSDAVFYLQGFYGNPYNVPLAAGLDYWGSSAPNSAFAFPIGQAVSRTTYASLFALLGTTFGIGDGSTTFNLPDKRGRVSAAADPTGTILSSATMTPDGNTRGATGGSQVHTLTLAQLPTGINSSGSNSISVSASGGQIVTATGLTSSNAGAGSHGGVDGVGYSGTITSTGSNSIAVTSNNTSGNPHNNVQPTIVCNYIIRII</sequence>
<dbReference type="SUPFAM" id="SSF88874">
    <property type="entry name" value="Receptor-binding domain of short tail fibre protein gp12"/>
    <property type="match status" value="1"/>
</dbReference>
<evidence type="ECO:0000313" key="3">
    <source>
        <dbReference type="Proteomes" id="UP001364224"/>
    </source>
</evidence>
<evidence type="ECO:0000259" key="1">
    <source>
        <dbReference type="Pfam" id="PF07484"/>
    </source>
</evidence>
<evidence type="ECO:0000313" key="2">
    <source>
        <dbReference type="EMBL" id="MEH2557183.1"/>
    </source>
</evidence>
<keyword evidence="3" id="KW-1185">Reference proteome</keyword>
<name>A0ABU8BGU4_9BRAD</name>
<comment type="caution">
    <text evidence="2">The sequence shown here is derived from an EMBL/GenBank/DDBJ whole genome shotgun (WGS) entry which is preliminary data.</text>
</comment>
<dbReference type="Pfam" id="PF07484">
    <property type="entry name" value="Collar"/>
    <property type="match status" value="1"/>
</dbReference>
<dbReference type="InterPro" id="IPR037053">
    <property type="entry name" value="Phage_tail_collar_dom_sf"/>
</dbReference>
<dbReference type="EMBL" id="JAZHRV010000001">
    <property type="protein sequence ID" value="MEH2557183.1"/>
    <property type="molecule type" value="Genomic_DNA"/>
</dbReference>
<gene>
    <name evidence="2" type="ORF">V1286_004712</name>
</gene>
<dbReference type="Gene3D" id="3.90.1340.10">
    <property type="entry name" value="Phage tail collar domain"/>
    <property type="match status" value="1"/>
</dbReference>
<accession>A0ABU8BGU4</accession>
<organism evidence="2 3">
    <name type="scientific">Bradyrhizobium algeriense</name>
    <dbReference type="NCBI Taxonomy" id="634784"/>
    <lineage>
        <taxon>Bacteria</taxon>
        <taxon>Pseudomonadati</taxon>
        <taxon>Pseudomonadota</taxon>
        <taxon>Alphaproteobacteria</taxon>
        <taxon>Hyphomicrobiales</taxon>
        <taxon>Nitrobacteraceae</taxon>
        <taxon>Bradyrhizobium</taxon>
    </lineage>
</organism>
<dbReference type="InterPro" id="IPR011083">
    <property type="entry name" value="Phage_tail_collar_dom"/>
</dbReference>
<protein>
    <submittedName>
        <fullName evidence="2">Microcystin-dependent protein</fullName>
    </submittedName>
</protein>
<proteinExistence type="predicted"/>
<dbReference type="Proteomes" id="UP001364224">
    <property type="component" value="Unassembled WGS sequence"/>
</dbReference>
<reference evidence="2 3" key="1">
    <citation type="submission" date="2024-02" db="EMBL/GenBank/DDBJ databases">
        <title>Adaptive strategies in a cosmopolitan and abundant soil bacterium.</title>
        <authorList>
            <person name="Carini P."/>
        </authorList>
    </citation>
    <scope>NUCLEOTIDE SEQUENCE [LARGE SCALE GENOMIC DNA]</scope>
    <source>
        <strain evidence="2 3">AZCC 1608</strain>
    </source>
</reference>
<feature type="domain" description="Phage tail collar" evidence="1">
    <location>
        <begin position="156"/>
        <end position="207"/>
    </location>
</feature>